<keyword evidence="4 5" id="KW-0472">Membrane</keyword>
<feature type="transmembrane region" description="Helical" evidence="5">
    <location>
        <begin position="302"/>
        <end position="324"/>
    </location>
</feature>
<accession>A0ABR2JF99</accession>
<gene>
    <name evidence="7" type="ORF">M9Y10_006419</name>
</gene>
<evidence type="ECO:0000256" key="1">
    <source>
        <dbReference type="ARBA" id="ARBA00004141"/>
    </source>
</evidence>
<dbReference type="PANTHER" id="PTHR48021">
    <property type="match status" value="1"/>
</dbReference>
<feature type="transmembrane region" description="Helical" evidence="5">
    <location>
        <begin position="336"/>
        <end position="356"/>
    </location>
</feature>
<feature type="transmembrane region" description="Helical" evidence="5">
    <location>
        <begin position="50"/>
        <end position="69"/>
    </location>
</feature>
<comment type="subcellular location">
    <subcellularLocation>
        <location evidence="1">Membrane</location>
        <topology evidence="1">Multi-pass membrane protein</topology>
    </subcellularLocation>
</comment>
<proteinExistence type="predicted"/>
<feature type="transmembrane region" description="Helical" evidence="5">
    <location>
        <begin position="274"/>
        <end position="296"/>
    </location>
</feature>
<dbReference type="Proteomes" id="UP001470230">
    <property type="component" value="Unassembled WGS sequence"/>
</dbReference>
<dbReference type="Pfam" id="PF00083">
    <property type="entry name" value="Sugar_tr"/>
    <property type="match status" value="2"/>
</dbReference>
<feature type="transmembrane region" description="Helical" evidence="5">
    <location>
        <begin position="7"/>
        <end position="30"/>
    </location>
</feature>
<keyword evidence="8" id="KW-1185">Reference proteome</keyword>
<evidence type="ECO:0000256" key="5">
    <source>
        <dbReference type="SAM" id="Phobius"/>
    </source>
</evidence>
<organism evidence="7 8">
    <name type="scientific">Tritrichomonas musculus</name>
    <dbReference type="NCBI Taxonomy" id="1915356"/>
    <lineage>
        <taxon>Eukaryota</taxon>
        <taxon>Metamonada</taxon>
        <taxon>Parabasalia</taxon>
        <taxon>Tritrichomonadida</taxon>
        <taxon>Tritrichomonadidae</taxon>
        <taxon>Tritrichomonas</taxon>
    </lineage>
</organism>
<dbReference type="PROSITE" id="PS50850">
    <property type="entry name" value="MFS"/>
    <property type="match status" value="1"/>
</dbReference>
<feature type="transmembrane region" description="Helical" evidence="5">
    <location>
        <begin position="137"/>
        <end position="159"/>
    </location>
</feature>
<dbReference type="SUPFAM" id="SSF103473">
    <property type="entry name" value="MFS general substrate transporter"/>
    <property type="match status" value="1"/>
</dbReference>
<sequence>MSCGSKILIYALIYMLGSVQFGFTLSYGSLPIEGLKKDYPNWDFNKDENKISYFTHFASLFGSIGGFLIRILAHFTSGRKALCIFSILDFVCWILYFLFTPNQFAIGIVLRSIQGVITGGFACLTPVLMTDMAPDDAVGMFGCLNQFGIVFGMVLFPILGAYVNFKIMAVVAAVFNAIHAALLWIVPENNKDKETKESIFQIKYVRAIFIGIMLMIFQQFCGMNAILGELTKIMANTGINLDENLQSAFSTSAQLVSVLIAAFNMDIIGRRKMWVFSTCGIILSLVLYIICLNANTFGWFKAASVFLLMLSFGQGYGPIPWFICHDIFPRSVRLDGQTLITFGNMISSFGVVYLFPVMNENLNENITMIIYTCITILAIPFGSYFIPKKTESNDANVTLI</sequence>
<evidence type="ECO:0000313" key="8">
    <source>
        <dbReference type="Proteomes" id="UP001470230"/>
    </source>
</evidence>
<dbReference type="InterPro" id="IPR020846">
    <property type="entry name" value="MFS_dom"/>
</dbReference>
<feature type="transmembrane region" description="Helical" evidence="5">
    <location>
        <begin position="207"/>
        <end position="227"/>
    </location>
</feature>
<evidence type="ECO:0000256" key="4">
    <source>
        <dbReference type="ARBA" id="ARBA00023136"/>
    </source>
</evidence>
<dbReference type="Gene3D" id="1.20.1250.20">
    <property type="entry name" value="MFS general substrate transporter like domains"/>
    <property type="match status" value="2"/>
</dbReference>
<protein>
    <submittedName>
        <fullName evidence="7">Glucose import</fullName>
    </submittedName>
</protein>
<dbReference type="InterPro" id="IPR005828">
    <property type="entry name" value="MFS_sugar_transport-like"/>
</dbReference>
<dbReference type="PANTHER" id="PTHR48021:SF1">
    <property type="entry name" value="GH07001P-RELATED"/>
    <property type="match status" value="1"/>
</dbReference>
<evidence type="ECO:0000256" key="3">
    <source>
        <dbReference type="ARBA" id="ARBA00022989"/>
    </source>
</evidence>
<evidence type="ECO:0000313" key="7">
    <source>
        <dbReference type="EMBL" id="KAK8876228.1"/>
    </source>
</evidence>
<dbReference type="InterPro" id="IPR050549">
    <property type="entry name" value="MFS_Trehalose_Transporter"/>
</dbReference>
<keyword evidence="3 5" id="KW-1133">Transmembrane helix</keyword>
<dbReference type="InterPro" id="IPR036259">
    <property type="entry name" value="MFS_trans_sf"/>
</dbReference>
<dbReference type="EMBL" id="JAPFFF010000012">
    <property type="protein sequence ID" value="KAK8876228.1"/>
    <property type="molecule type" value="Genomic_DNA"/>
</dbReference>
<keyword evidence="2 5" id="KW-0812">Transmembrane</keyword>
<feature type="transmembrane region" description="Helical" evidence="5">
    <location>
        <begin position="165"/>
        <end position="186"/>
    </location>
</feature>
<dbReference type="InterPro" id="IPR005829">
    <property type="entry name" value="Sugar_transporter_CS"/>
</dbReference>
<feature type="transmembrane region" description="Helical" evidence="5">
    <location>
        <begin position="81"/>
        <end position="99"/>
    </location>
</feature>
<evidence type="ECO:0000256" key="2">
    <source>
        <dbReference type="ARBA" id="ARBA00022692"/>
    </source>
</evidence>
<feature type="transmembrane region" description="Helical" evidence="5">
    <location>
        <begin position="105"/>
        <end position="125"/>
    </location>
</feature>
<evidence type="ECO:0000259" key="6">
    <source>
        <dbReference type="PROSITE" id="PS50850"/>
    </source>
</evidence>
<dbReference type="InterPro" id="IPR003663">
    <property type="entry name" value="Sugar/inositol_transpt"/>
</dbReference>
<dbReference type="PRINTS" id="PR00171">
    <property type="entry name" value="SUGRTRNSPORT"/>
</dbReference>
<reference evidence="7 8" key="1">
    <citation type="submission" date="2024-04" db="EMBL/GenBank/DDBJ databases">
        <title>Tritrichomonas musculus Genome.</title>
        <authorList>
            <person name="Alves-Ferreira E."/>
            <person name="Grigg M."/>
            <person name="Lorenzi H."/>
            <person name="Galac M."/>
        </authorList>
    </citation>
    <scope>NUCLEOTIDE SEQUENCE [LARGE SCALE GENOMIC DNA]</scope>
    <source>
        <strain evidence="7 8">EAF2021</strain>
    </source>
</reference>
<feature type="domain" description="Major facilitator superfamily (MFS) profile" evidence="6">
    <location>
        <begin position="10"/>
        <end position="390"/>
    </location>
</feature>
<comment type="caution">
    <text evidence="7">The sequence shown here is derived from an EMBL/GenBank/DDBJ whole genome shotgun (WGS) entry which is preliminary data.</text>
</comment>
<feature type="transmembrane region" description="Helical" evidence="5">
    <location>
        <begin position="368"/>
        <end position="386"/>
    </location>
</feature>
<name>A0ABR2JF99_9EUKA</name>
<dbReference type="PROSITE" id="PS00216">
    <property type="entry name" value="SUGAR_TRANSPORT_1"/>
    <property type="match status" value="1"/>
</dbReference>